<dbReference type="EMBL" id="FXYG01000004">
    <property type="protein sequence ID" value="SMX46960.1"/>
    <property type="molecule type" value="Genomic_DNA"/>
</dbReference>
<name>A0A238KWD9_9RHOB</name>
<keyword evidence="3" id="KW-1185">Reference proteome</keyword>
<sequence length="30" mass="3487">MTGEFLDTVLNVTVFLYLGFLIWLCLRPDP</sequence>
<evidence type="ECO:0000313" key="2">
    <source>
        <dbReference type="EMBL" id="SMX46960.1"/>
    </source>
</evidence>
<gene>
    <name evidence="2" type="ORF">RUA8715_02943</name>
</gene>
<organism evidence="2 3">
    <name type="scientific">Ruegeria arenilitoris</name>
    <dbReference type="NCBI Taxonomy" id="1173585"/>
    <lineage>
        <taxon>Bacteria</taxon>
        <taxon>Pseudomonadati</taxon>
        <taxon>Pseudomonadota</taxon>
        <taxon>Alphaproteobacteria</taxon>
        <taxon>Rhodobacterales</taxon>
        <taxon>Roseobacteraceae</taxon>
        <taxon>Ruegeria</taxon>
    </lineage>
</organism>
<dbReference type="Proteomes" id="UP000202485">
    <property type="component" value="Unassembled WGS sequence"/>
</dbReference>
<keyword evidence="1" id="KW-1133">Transmembrane helix</keyword>
<dbReference type="AlphaFoldDB" id="A0A238KWD9"/>
<feature type="transmembrane region" description="Helical" evidence="1">
    <location>
        <begin position="6"/>
        <end position="26"/>
    </location>
</feature>
<proteinExistence type="predicted"/>
<reference evidence="3" key="1">
    <citation type="submission" date="2017-05" db="EMBL/GenBank/DDBJ databases">
        <authorList>
            <person name="Rodrigo-Torres L."/>
            <person name="Arahal R. D."/>
            <person name="Lucena T."/>
        </authorList>
    </citation>
    <scope>NUCLEOTIDE SEQUENCE [LARGE SCALE GENOMIC DNA]</scope>
    <source>
        <strain evidence="3">CECT 8715</strain>
    </source>
</reference>
<protein>
    <submittedName>
        <fullName evidence="2">Uncharacterized protein</fullName>
    </submittedName>
</protein>
<accession>A0A238KWD9</accession>
<keyword evidence="1" id="KW-0812">Transmembrane</keyword>
<evidence type="ECO:0000256" key="1">
    <source>
        <dbReference type="SAM" id="Phobius"/>
    </source>
</evidence>
<keyword evidence="1" id="KW-0472">Membrane</keyword>
<evidence type="ECO:0000313" key="3">
    <source>
        <dbReference type="Proteomes" id="UP000202485"/>
    </source>
</evidence>